<feature type="domain" description="BIG2" evidence="1">
    <location>
        <begin position="59"/>
        <end position="141"/>
    </location>
</feature>
<dbReference type="Pfam" id="PF07587">
    <property type="entry name" value="PSD1"/>
    <property type="match status" value="1"/>
</dbReference>
<evidence type="ECO:0000259" key="1">
    <source>
        <dbReference type="SMART" id="SM00635"/>
    </source>
</evidence>
<sequence>MNRGTQQRLPETQSPMLQKLTAVRARFTVLVCITAFLSSCCWHTASPAADFPGLGPAGDLQGLSFQSTGPTVIRGRNARKQLIVTGSYRSGQQHDATHDVTYSMSDPKIAKVDADGLVTPLSDGNVSITAKSNNGKTATIELTIAQCQQELPVNFVDEVVPIFTRLGCNAGGCHGKSDGQNGFKLSLLGFYPEDDYEYLVHEQQGRRIFPADPEFSLLLQKPANQVPHGGGKLMEPGSYEWELISNWIAQGSPNSSEEDPTIQRIEVVPPVREMNTGGQQQLSVVAHYSDGSLRDVTRLAAYEANQPDMAHPDPSGRVTISDTPGETAVMVRFQGQVAVFRAIIPQGLPVETLPPEQTFIDGMVFARLKQLGIPASGLCDDATFIRRATIDITGRLPTADQARQFIDDPSADKRDRLIDRLVDSPGYADYFANKWASVLRNKRRNTNDIRYTYRFHDWIRNQLDKNTPYDEFVRSILTASGTAETHPPVAWYRELRTSSVQMEDTAQLFLGMRLGCAKCHHHPFERWSQQDYYGFEAFFTQVSMKVSNYNPETNRPDSVSLNGKLAQARNPRTKLTVKPTGLGGQPLDIAEWDDARHHLVDWMAAPENPFFSRALVNRYWKHFFGRGIVDPEDDLRVTNPPSNPELIAALEKHFIDKGFDMKDLVRTICKSSVYQLSSEPTESNKADAQNFSRFYPRRLPAEVLYDSINHVADVPASFNGVPRGTLAIQLPDNGFDNYFLQVFGKPEAESACECERSPEANLAQSLHLLNSSDVQNRLQSGTGRAANFAKDSDTENQAKITELYLWAFSRKPTVSEREFVLSHVSDAKDSKQAWEDVIWAMLNAKEFQFIR</sequence>
<dbReference type="Pfam" id="PF02368">
    <property type="entry name" value="Big_2"/>
    <property type="match status" value="1"/>
</dbReference>
<reference evidence="2 3" key="1">
    <citation type="submission" date="2019-02" db="EMBL/GenBank/DDBJ databases">
        <title>Deep-cultivation of Planctomycetes and their phenomic and genomic characterization uncovers novel biology.</title>
        <authorList>
            <person name="Wiegand S."/>
            <person name="Jogler M."/>
            <person name="Boedeker C."/>
            <person name="Pinto D."/>
            <person name="Vollmers J."/>
            <person name="Rivas-Marin E."/>
            <person name="Kohn T."/>
            <person name="Peeters S.H."/>
            <person name="Heuer A."/>
            <person name="Rast P."/>
            <person name="Oberbeckmann S."/>
            <person name="Bunk B."/>
            <person name="Jeske O."/>
            <person name="Meyerdierks A."/>
            <person name="Storesund J.E."/>
            <person name="Kallscheuer N."/>
            <person name="Luecker S."/>
            <person name="Lage O.M."/>
            <person name="Pohl T."/>
            <person name="Merkel B.J."/>
            <person name="Hornburger P."/>
            <person name="Mueller R.-W."/>
            <person name="Bruemmer F."/>
            <person name="Labrenz M."/>
            <person name="Spormann A.M."/>
            <person name="Op den Camp H."/>
            <person name="Overmann J."/>
            <person name="Amann R."/>
            <person name="Jetten M.S.M."/>
            <person name="Mascher T."/>
            <person name="Medema M.H."/>
            <person name="Devos D.P."/>
            <person name="Kaster A.-K."/>
            <person name="Ovreas L."/>
            <person name="Rohde M."/>
            <person name="Galperin M.Y."/>
            <person name="Jogler C."/>
        </authorList>
    </citation>
    <scope>NUCLEOTIDE SEQUENCE [LARGE SCALE GENOMIC DNA]</scope>
    <source>
        <strain evidence="2 3">SV_7m_r</strain>
    </source>
</reference>
<dbReference type="AlphaFoldDB" id="A0A517SQW2"/>
<dbReference type="Gene3D" id="2.60.40.1080">
    <property type="match status" value="2"/>
</dbReference>
<dbReference type="InterPro" id="IPR008964">
    <property type="entry name" value="Invasin/intimin_cell_adhesion"/>
</dbReference>
<dbReference type="SMART" id="SM00635">
    <property type="entry name" value="BID_2"/>
    <property type="match status" value="1"/>
</dbReference>
<dbReference type="InterPro" id="IPR003343">
    <property type="entry name" value="Big_2"/>
</dbReference>
<dbReference type="PANTHER" id="PTHR35889:SF3">
    <property type="entry name" value="F-BOX DOMAIN-CONTAINING PROTEIN"/>
    <property type="match status" value="1"/>
</dbReference>
<name>A0A517SQW2_9BACT</name>
<keyword evidence="3" id="KW-1185">Reference proteome</keyword>
<dbReference type="Pfam" id="PF07583">
    <property type="entry name" value="PSCyt2"/>
    <property type="match status" value="1"/>
</dbReference>
<dbReference type="InterPro" id="IPR011444">
    <property type="entry name" value="DUF1549"/>
</dbReference>
<proteinExistence type="predicted"/>
<gene>
    <name evidence="2" type="ORF">SV7mr_10130</name>
</gene>
<dbReference type="Proteomes" id="UP000315003">
    <property type="component" value="Chromosome"/>
</dbReference>
<organism evidence="2 3">
    <name type="scientific">Stieleria bergensis</name>
    <dbReference type="NCBI Taxonomy" id="2528025"/>
    <lineage>
        <taxon>Bacteria</taxon>
        <taxon>Pseudomonadati</taxon>
        <taxon>Planctomycetota</taxon>
        <taxon>Planctomycetia</taxon>
        <taxon>Pirellulales</taxon>
        <taxon>Pirellulaceae</taxon>
        <taxon>Stieleria</taxon>
    </lineage>
</organism>
<dbReference type="InterPro" id="IPR022655">
    <property type="entry name" value="DUF1553"/>
</dbReference>
<dbReference type="SUPFAM" id="SSF49373">
    <property type="entry name" value="Invasin/intimin cell-adhesion fragments"/>
    <property type="match status" value="1"/>
</dbReference>
<protein>
    <submittedName>
        <fullName evidence="2">Bacterial Ig-like domain (Group 2)</fullName>
    </submittedName>
</protein>
<dbReference type="EMBL" id="CP036272">
    <property type="protein sequence ID" value="QDT58520.1"/>
    <property type="molecule type" value="Genomic_DNA"/>
</dbReference>
<accession>A0A517SQW2</accession>
<evidence type="ECO:0000313" key="3">
    <source>
        <dbReference type="Proteomes" id="UP000315003"/>
    </source>
</evidence>
<dbReference type="PANTHER" id="PTHR35889">
    <property type="entry name" value="CYCLOINULO-OLIGOSACCHARIDE FRUCTANOTRANSFERASE-RELATED"/>
    <property type="match status" value="1"/>
</dbReference>
<evidence type="ECO:0000313" key="2">
    <source>
        <dbReference type="EMBL" id="QDT58520.1"/>
    </source>
</evidence>